<dbReference type="AlphaFoldDB" id="A0A089LGJ9"/>
<dbReference type="Proteomes" id="UP000029518">
    <property type="component" value="Chromosome"/>
</dbReference>
<gene>
    <name evidence="2" type="ORF">PBOR_29740</name>
</gene>
<name>A0A089LGJ9_PAEBO</name>
<keyword evidence="1" id="KW-0472">Membrane</keyword>
<keyword evidence="1" id="KW-0812">Transmembrane</keyword>
<evidence type="ECO:0000313" key="3">
    <source>
        <dbReference type="Proteomes" id="UP000029518"/>
    </source>
</evidence>
<keyword evidence="3" id="KW-1185">Reference proteome</keyword>
<evidence type="ECO:0000313" key="2">
    <source>
        <dbReference type="EMBL" id="AIQ60656.1"/>
    </source>
</evidence>
<dbReference type="OrthoDB" id="9155572at2"/>
<dbReference type="InterPro" id="IPR019690">
    <property type="entry name" value="DUF2569"/>
</dbReference>
<evidence type="ECO:0000256" key="1">
    <source>
        <dbReference type="SAM" id="Phobius"/>
    </source>
</evidence>
<sequence length="86" mass="9516">MEMEVQKEPQTYAPLGPSGLGGWLVLVQIGLIATLFQGAFQLLNYNLPSFGREYWDILASPQGEMYHPLWAPLIVFECAVAVAYGV</sequence>
<protein>
    <submittedName>
        <fullName evidence="2">Uncharacterized protein</fullName>
    </submittedName>
</protein>
<reference evidence="2" key="1">
    <citation type="submission" date="2014-08" db="EMBL/GenBank/DDBJ databases">
        <title>Comparative genomics of the Paenibacillus odorifer group.</title>
        <authorList>
            <person name="den Bakker H.C."/>
            <person name="Tsai Y.-C.Y.-C."/>
            <person name="Martin N."/>
            <person name="Korlach J."/>
            <person name="Wiedmann M."/>
        </authorList>
    </citation>
    <scope>NUCLEOTIDE SEQUENCE [LARGE SCALE GENOMIC DNA]</scope>
    <source>
        <strain evidence="2">DSM 13188</strain>
    </source>
</reference>
<dbReference type="Pfam" id="PF10754">
    <property type="entry name" value="DUF2569"/>
    <property type="match status" value="1"/>
</dbReference>
<accession>A0A089LGJ9</accession>
<feature type="transmembrane region" description="Helical" evidence="1">
    <location>
        <begin position="20"/>
        <end position="43"/>
    </location>
</feature>
<keyword evidence="1" id="KW-1133">Transmembrane helix</keyword>
<dbReference type="EMBL" id="CP009285">
    <property type="protein sequence ID" value="AIQ60656.1"/>
    <property type="molecule type" value="Genomic_DNA"/>
</dbReference>
<organism evidence="2 3">
    <name type="scientific">Paenibacillus borealis</name>
    <dbReference type="NCBI Taxonomy" id="160799"/>
    <lineage>
        <taxon>Bacteria</taxon>
        <taxon>Bacillati</taxon>
        <taxon>Bacillota</taxon>
        <taxon>Bacilli</taxon>
        <taxon>Bacillales</taxon>
        <taxon>Paenibacillaceae</taxon>
        <taxon>Paenibacillus</taxon>
    </lineage>
</organism>
<dbReference type="HOGENOM" id="CLU_2494937_0_0_9"/>
<proteinExistence type="predicted"/>
<dbReference type="KEGG" id="pbd:PBOR_29740"/>